<evidence type="ECO:0000313" key="2">
    <source>
        <dbReference type="EMBL" id="CAI9949481.1"/>
    </source>
</evidence>
<sequence>MKVKSKFIYLICNWKYIIILLIRLTQLQAASISSSFSECFSAKSYIKGNVATNELNLHLLPFERLDKITSENLCKMYLPGKVVVAQIHYDDISFPRPGDLEVNFLYQFNQEIVVSFTLSPTDYQHIFDKDNAMYELWYDVNLVKVNNSVNTIEHTKYNGTNCFQRAEMEYTIYGDIDIKVTANNCKVQFDPSLELYLEFQEDLQNNQIPIYPCLNDCLATEYQASSTNFSQISIYRIKSSASNAYLLASFYQQFIKNRRIPITLNIKFDTNGIYTIITRKFDKILAKDTWGCRMNDVHLALYAMLNPTNVLIQYRDSVLNKLLCDTQAAVKVHVDLYFYDPHSEVRVQKTVDIEEFNEDIGIEFDNSPQFVQLRKNFNPALTKAFTVVSYLDADDKILWEIAQQDQAYMGCVVRATLHLYEDRNCLRYTLDDDPRCTVQTISPGELNSFGVFYKEDGVSHSLGFYRFQNSIKYTDLQQELCFACDQYIDEPGYAKPTCKENQEYTKLKLKTAQVGFGIMNQCEFIVMNRVIAEYFDMFIPIIVVSSLLLVLVTISHQYFWQN</sequence>
<dbReference type="EMBL" id="CATOUU010000799">
    <property type="protein sequence ID" value="CAI9949481.1"/>
    <property type="molecule type" value="Genomic_DNA"/>
</dbReference>
<protein>
    <submittedName>
        <fullName evidence="2">Uncharacterized protein</fullName>
    </submittedName>
</protein>
<accession>A0AA86UF59</accession>
<dbReference type="EMBL" id="CAXDID020000455">
    <property type="protein sequence ID" value="CAL6093213.1"/>
    <property type="molecule type" value="Genomic_DNA"/>
</dbReference>
<organism evidence="2">
    <name type="scientific">Hexamita inflata</name>
    <dbReference type="NCBI Taxonomy" id="28002"/>
    <lineage>
        <taxon>Eukaryota</taxon>
        <taxon>Metamonada</taxon>
        <taxon>Diplomonadida</taxon>
        <taxon>Hexamitidae</taxon>
        <taxon>Hexamitinae</taxon>
        <taxon>Hexamita</taxon>
    </lineage>
</organism>
<evidence type="ECO:0000313" key="4">
    <source>
        <dbReference type="Proteomes" id="UP001642409"/>
    </source>
</evidence>
<reference evidence="3 4" key="2">
    <citation type="submission" date="2024-07" db="EMBL/GenBank/DDBJ databases">
        <authorList>
            <person name="Akdeniz Z."/>
        </authorList>
    </citation>
    <scope>NUCLEOTIDE SEQUENCE [LARGE SCALE GENOMIC DNA]</scope>
</reference>
<keyword evidence="1" id="KW-1133">Transmembrane helix</keyword>
<gene>
    <name evidence="2" type="ORF">HINF_LOCUS37126</name>
    <name evidence="3" type="ORF">HINF_LOCUS66835</name>
</gene>
<keyword evidence="1" id="KW-0812">Transmembrane</keyword>
<keyword evidence="4" id="KW-1185">Reference proteome</keyword>
<reference evidence="2" key="1">
    <citation type="submission" date="2023-06" db="EMBL/GenBank/DDBJ databases">
        <authorList>
            <person name="Kurt Z."/>
        </authorList>
    </citation>
    <scope>NUCLEOTIDE SEQUENCE</scope>
</reference>
<evidence type="ECO:0000313" key="3">
    <source>
        <dbReference type="EMBL" id="CAL6093213.1"/>
    </source>
</evidence>
<keyword evidence="1" id="KW-0472">Membrane</keyword>
<feature type="transmembrane region" description="Helical" evidence="1">
    <location>
        <begin position="537"/>
        <end position="560"/>
    </location>
</feature>
<name>A0AA86UF59_9EUKA</name>
<comment type="caution">
    <text evidence="2">The sequence shown here is derived from an EMBL/GenBank/DDBJ whole genome shotgun (WGS) entry which is preliminary data.</text>
</comment>
<dbReference type="AlphaFoldDB" id="A0AA86UF59"/>
<evidence type="ECO:0000256" key="1">
    <source>
        <dbReference type="SAM" id="Phobius"/>
    </source>
</evidence>
<proteinExistence type="predicted"/>
<dbReference type="Proteomes" id="UP001642409">
    <property type="component" value="Unassembled WGS sequence"/>
</dbReference>